<evidence type="ECO:0000313" key="1">
    <source>
        <dbReference type="EMBL" id="XAO74144.1"/>
    </source>
</evidence>
<protein>
    <submittedName>
        <fullName evidence="1">Uncharacterized protein</fullName>
    </submittedName>
</protein>
<proteinExistence type="predicted"/>
<dbReference type="EMBL" id="CP154834">
    <property type="protein sequence ID" value="XAO74144.1"/>
    <property type="molecule type" value="Genomic_DNA"/>
</dbReference>
<dbReference type="AlphaFoldDB" id="A0AAU6WNL8"/>
<organism evidence="1 2">
    <name type="scientific">Chryseobacterium endophyticum</name>
    <dbReference type="NCBI Taxonomy" id="1854762"/>
    <lineage>
        <taxon>Bacteria</taxon>
        <taxon>Pseudomonadati</taxon>
        <taxon>Bacteroidota</taxon>
        <taxon>Flavobacteriia</taxon>
        <taxon>Flavobacteriales</taxon>
        <taxon>Weeksellaceae</taxon>
        <taxon>Chryseobacterium group</taxon>
        <taxon>Chryseobacterium</taxon>
    </lineage>
</organism>
<accession>A0AAU6WNL8</accession>
<dbReference type="Proteomes" id="UP001463665">
    <property type="component" value="Chromosome"/>
</dbReference>
<name>A0AAU6WNL8_9FLAO</name>
<keyword evidence="2" id="KW-1185">Reference proteome</keyword>
<reference evidence="1 2" key="1">
    <citation type="submission" date="2024-04" db="EMBL/GenBank/DDBJ databases">
        <title>Genome sequencing and assembly of rice foliar adapted Chryseobacterium endophyticum OsEnb-ALM-A6.</title>
        <authorList>
            <person name="Kumar S."/>
            <person name="Javed M."/>
            <person name="Chouhan V."/>
            <person name="Charishma K."/>
            <person name="Patel A."/>
            <person name="Kumar M."/>
            <person name="Sahu K.P."/>
            <person name="Kumar A."/>
        </authorList>
    </citation>
    <scope>NUCLEOTIDE SEQUENCE [LARGE SCALE GENOMIC DNA]</scope>
    <source>
        <strain evidence="1 2">OsEnb-ALM-A6</strain>
    </source>
</reference>
<sequence>MEKEICKISITNNWLGDEYTFYEDNKIKRTYDSNSLSSDKTEWLEPKQISKQNKDKLIKNCPEEFKETVMLILDYP</sequence>
<evidence type="ECO:0000313" key="2">
    <source>
        <dbReference type="Proteomes" id="UP001463665"/>
    </source>
</evidence>
<gene>
    <name evidence="1" type="ORF">AAFP95_21225</name>
</gene>
<dbReference type="RefSeq" id="WP_294200465.1">
    <property type="nucleotide sequence ID" value="NZ_CP154834.1"/>
</dbReference>